<proteinExistence type="predicted"/>
<comment type="caution">
    <text evidence="6">The sequence shown here is derived from an EMBL/GenBank/DDBJ whole genome shotgun (WGS) entry which is preliminary data.</text>
</comment>
<dbReference type="InParanoid" id="S7W6Z6"/>
<feature type="transmembrane region" description="Helical" evidence="5">
    <location>
        <begin position="90"/>
        <end position="110"/>
    </location>
</feature>
<dbReference type="Proteomes" id="UP000014978">
    <property type="component" value="Unassembled WGS sequence"/>
</dbReference>
<dbReference type="Pfam" id="PF02535">
    <property type="entry name" value="Zip"/>
    <property type="match status" value="1"/>
</dbReference>
<keyword evidence="2 5" id="KW-0812">Transmembrane</keyword>
<dbReference type="AlphaFoldDB" id="S7W6Z6"/>
<evidence type="ECO:0000256" key="3">
    <source>
        <dbReference type="ARBA" id="ARBA00022989"/>
    </source>
</evidence>
<feature type="transmembrane region" description="Helical" evidence="5">
    <location>
        <begin position="6"/>
        <end position="26"/>
    </location>
</feature>
<dbReference type="OrthoDB" id="448280at2759"/>
<evidence type="ECO:0000256" key="1">
    <source>
        <dbReference type="ARBA" id="ARBA00004141"/>
    </source>
</evidence>
<name>S7W6Z6_SPRLO</name>
<dbReference type="GO" id="GO:0016020">
    <property type="term" value="C:membrane"/>
    <property type="evidence" value="ECO:0007669"/>
    <property type="project" value="UniProtKB-SubCell"/>
</dbReference>
<evidence type="ECO:0000313" key="6">
    <source>
        <dbReference type="EMBL" id="EPR78576.1"/>
    </source>
</evidence>
<dbReference type="PANTHER" id="PTHR11040">
    <property type="entry name" value="ZINC/IRON TRANSPORTER"/>
    <property type="match status" value="1"/>
</dbReference>
<dbReference type="HOGENOM" id="CLU_040462_3_0_1"/>
<organism evidence="6 7">
    <name type="scientific">Spraguea lophii (strain 42_110)</name>
    <name type="common">Microsporidian parasite</name>
    <dbReference type="NCBI Taxonomy" id="1358809"/>
    <lineage>
        <taxon>Eukaryota</taxon>
        <taxon>Fungi</taxon>
        <taxon>Fungi incertae sedis</taxon>
        <taxon>Microsporidia</taxon>
        <taxon>Spragueidae</taxon>
        <taxon>Spraguea</taxon>
    </lineage>
</organism>
<dbReference type="EMBL" id="ATCN01000698">
    <property type="protein sequence ID" value="EPR78576.1"/>
    <property type="molecule type" value="Genomic_DNA"/>
</dbReference>
<dbReference type="InterPro" id="IPR003689">
    <property type="entry name" value="ZIP"/>
</dbReference>
<dbReference type="VEuPathDB" id="MicrosporidiaDB:SLOPH_2090"/>
<evidence type="ECO:0000256" key="5">
    <source>
        <dbReference type="SAM" id="Phobius"/>
    </source>
</evidence>
<keyword evidence="7" id="KW-1185">Reference proteome</keyword>
<feature type="transmembrane region" description="Helical" evidence="5">
    <location>
        <begin position="35"/>
        <end position="52"/>
    </location>
</feature>
<feature type="transmembrane region" description="Helical" evidence="5">
    <location>
        <begin position="235"/>
        <end position="254"/>
    </location>
</feature>
<feature type="transmembrane region" description="Helical" evidence="5">
    <location>
        <begin position="150"/>
        <end position="168"/>
    </location>
</feature>
<evidence type="ECO:0000256" key="4">
    <source>
        <dbReference type="ARBA" id="ARBA00023136"/>
    </source>
</evidence>
<dbReference type="PANTHER" id="PTHR11040:SF44">
    <property type="entry name" value="PROTEIN ZNTC-RELATED"/>
    <property type="match status" value="1"/>
</dbReference>
<reference evidence="7" key="1">
    <citation type="journal article" date="2013" name="PLoS Genet.">
        <title>The genome of Spraguea lophii and the basis of host-microsporidian interactions.</title>
        <authorList>
            <person name="Campbell S.E."/>
            <person name="Williams T.A."/>
            <person name="Yousuf A."/>
            <person name="Soanes D.M."/>
            <person name="Paszkiewicz K.H."/>
            <person name="Williams B.A.P."/>
        </authorList>
    </citation>
    <scope>NUCLEOTIDE SEQUENCE [LARGE SCALE GENOMIC DNA]</scope>
    <source>
        <strain evidence="7">42_110</strain>
    </source>
</reference>
<evidence type="ECO:0000313" key="7">
    <source>
        <dbReference type="Proteomes" id="UP000014978"/>
    </source>
</evidence>
<protein>
    <submittedName>
        <fullName evidence="6">ZIP Zinc transporter</fullName>
    </submittedName>
</protein>
<keyword evidence="4 5" id="KW-0472">Membrane</keyword>
<feature type="transmembrane region" description="Helical" evidence="5">
    <location>
        <begin position="208"/>
        <end position="229"/>
    </location>
</feature>
<comment type="subcellular location">
    <subcellularLocation>
        <location evidence="1">Membrane</location>
        <topology evidence="1">Multi-pass membrane protein</topology>
    </subcellularLocation>
</comment>
<dbReference type="GO" id="GO:0005385">
    <property type="term" value="F:zinc ion transmembrane transporter activity"/>
    <property type="evidence" value="ECO:0007669"/>
    <property type="project" value="TreeGrafter"/>
</dbReference>
<gene>
    <name evidence="6" type="ORF">SLOPH_2090</name>
</gene>
<sequence>MNAVAIILIFSIFLTSVIFCYIPALITRAKVIKKVYPYVTITAAGFLLSIMLNDFIPHLVHGCHGNHSHHHHHDHSSFISNGLTNLKHQIGLIIGGLTFIFLLGLDYLVLHHHHCETEQLEKHRHDEHNEEKVGTCNIDALLYTNSKTEAIIFILSLSLHSFFEGLAFKPSKGISSLEIGIIIHKLLESLTLGFLLHTSQFTKSFTAVLIFVYSLLTPLGISISSFVTISTIIRSIFDGMAFGSIMFIVCVEMLPPSFHSQDKRSMAKVITLFLGYTTTALVLVFTHKH</sequence>
<keyword evidence="3 5" id="KW-1133">Transmembrane helix</keyword>
<accession>S7W6Z6</accession>
<feature type="transmembrane region" description="Helical" evidence="5">
    <location>
        <begin position="266"/>
        <end position="286"/>
    </location>
</feature>
<dbReference type="OMA" id="AGCAFIF"/>
<evidence type="ECO:0000256" key="2">
    <source>
        <dbReference type="ARBA" id="ARBA00022692"/>
    </source>
</evidence>
<dbReference type="STRING" id="1358809.S7W6Z6"/>